<dbReference type="AlphaFoldDB" id="A0A7J6XDU1"/>
<evidence type="ECO:0000313" key="2">
    <source>
        <dbReference type="EMBL" id="KAF5206522.1"/>
    </source>
</evidence>
<organism evidence="2 3">
    <name type="scientific">Thalictrum thalictroides</name>
    <name type="common">Rue-anemone</name>
    <name type="synonym">Anemone thalictroides</name>
    <dbReference type="NCBI Taxonomy" id="46969"/>
    <lineage>
        <taxon>Eukaryota</taxon>
        <taxon>Viridiplantae</taxon>
        <taxon>Streptophyta</taxon>
        <taxon>Embryophyta</taxon>
        <taxon>Tracheophyta</taxon>
        <taxon>Spermatophyta</taxon>
        <taxon>Magnoliopsida</taxon>
        <taxon>Ranunculales</taxon>
        <taxon>Ranunculaceae</taxon>
        <taxon>Thalictroideae</taxon>
        <taxon>Thalictrum</taxon>
    </lineage>
</organism>
<comment type="caution">
    <text evidence="2">The sequence shown here is derived from an EMBL/GenBank/DDBJ whole genome shotgun (WGS) entry which is preliminary data.</text>
</comment>
<evidence type="ECO:0000256" key="1">
    <source>
        <dbReference type="SAM" id="MobiDB-lite"/>
    </source>
</evidence>
<gene>
    <name evidence="2" type="ORF">FRX31_003891</name>
</gene>
<name>A0A7J6XDU1_THATH</name>
<keyword evidence="3" id="KW-1185">Reference proteome</keyword>
<evidence type="ECO:0000313" key="3">
    <source>
        <dbReference type="Proteomes" id="UP000554482"/>
    </source>
</evidence>
<accession>A0A7J6XDU1</accession>
<dbReference type="Proteomes" id="UP000554482">
    <property type="component" value="Unassembled WGS sequence"/>
</dbReference>
<sequence length="74" mass="8089">MLLLRIPEECVVGSKRSCNGSYAHSQGDGSHSSYNQWGSQQGNDWTSEAMEIDSGNSWTSNIHSSLPEMILSQA</sequence>
<proteinExistence type="predicted"/>
<dbReference type="EMBL" id="JABWDY010002585">
    <property type="protein sequence ID" value="KAF5206522.1"/>
    <property type="molecule type" value="Genomic_DNA"/>
</dbReference>
<reference evidence="2 3" key="1">
    <citation type="submission" date="2020-06" db="EMBL/GenBank/DDBJ databases">
        <title>Transcriptomic and genomic resources for Thalictrum thalictroides and T. hernandezii: Facilitating candidate gene discovery in an emerging model plant lineage.</title>
        <authorList>
            <person name="Arias T."/>
            <person name="Riano-Pachon D.M."/>
            <person name="Di Stilio V.S."/>
        </authorList>
    </citation>
    <scope>NUCLEOTIDE SEQUENCE [LARGE SCALE GENOMIC DNA]</scope>
    <source>
        <strain evidence="3">cv. WT478/WT964</strain>
        <tissue evidence="2">Leaves</tissue>
    </source>
</reference>
<feature type="region of interest" description="Disordered" evidence="1">
    <location>
        <begin position="17"/>
        <end position="42"/>
    </location>
</feature>
<protein>
    <submittedName>
        <fullName evidence="2">Uncharacterized protein</fullName>
    </submittedName>
</protein>